<evidence type="ECO:0000256" key="6">
    <source>
        <dbReference type="SAM" id="MobiDB-lite"/>
    </source>
</evidence>
<dbReference type="Proteomes" id="UP001159427">
    <property type="component" value="Unassembled WGS sequence"/>
</dbReference>
<dbReference type="SMART" id="SM00980">
    <property type="entry name" value="THAP"/>
    <property type="match status" value="1"/>
</dbReference>
<feature type="compositionally biased region" description="Basic residues" evidence="6">
    <location>
        <begin position="121"/>
        <end position="130"/>
    </location>
</feature>
<evidence type="ECO:0000256" key="4">
    <source>
        <dbReference type="ARBA" id="ARBA00023125"/>
    </source>
</evidence>
<protein>
    <recommendedName>
        <fullName evidence="7">THAP-type domain-containing protein</fullName>
    </recommendedName>
</protein>
<dbReference type="InterPro" id="IPR006612">
    <property type="entry name" value="THAP_Znf"/>
</dbReference>
<evidence type="ECO:0000256" key="5">
    <source>
        <dbReference type="PROSITE-ProRule" id="PRU00309"/>
    </source>
</evidence>
<proteinExistence type="predicted"/>
<dbReference type="PANTHER" id="PTHR31751">
    <property type="entry name" value="SI:CH211-108C17.2-RELATED-RELATED"/>
    <property type="match status" value="1"/>
</dbReference>
<dbReference type="PROSITE" id="PS50950">
    <property type="entry name" value="ZF_THAP"/>
    <property type="match status" value="1"/>
</dbReference>
<feature type="region of interest" description="Disordered" evidence="6">
    <location>
        <begin position="78"/>
        <end position="155"/>
    </location>
</feature>
<accession>A0ABN8SMW6</accession>
<dbReference type="InterPro" id="IPR038441">
    <property type="entry name" value="THAP_Znf_sf"/>
</dbReference>
<dbReference type="SUPFAM" id="SSF57716">
    <property type="entry name" value="Glucocorticoid receptor-like (DNA-binding domain)"/>
    <property type="match status" value="1"/>
</dbReference>
<keyword evidence="3" id="KW-0862">Zinc</keyword>
<feature type="compositionally biased region" description="Polar residues" evidence="6">
    <location>
        <begin position="146"/>
        <end position="155"/>
    </location>
</feature>
<evidence type="ECO:0000313" key="9">
    <source>
        <dbReference type="Proteomes" id="UP001159427"/>
    </source>
</evidence>
<feature type="compositionally biased region" description="Polar residues" evidence="6">
    <location>
        <begin position="80"/>
        <end position="90"/>
    </location>
</feature>
<evidence type="ECO:0000256" key="2">
    <source>
        <dbReference type="ARBA" id="ARBA00022771"/>
    </source>
</evidence>
<sequence length="365" mass="41451">MVKRCVVGSCNNSNKTGHSTHFFPKEERIRRQWINFVQIKRADFLEPTEHSIICGAHFANECFEDDGMVKMGLKDKRSNLKTGSVPTIQPQRPKALPEARKRTMKSEEKEIPATASQTPGKRSRTSRAVHKLSVSRVSSSSMRYSARNNHYPTGTQVEPLREDFQVQCDFITAPLSTSTPECSPVKSLGGRSVDDDKDFDYVPPTDLSLEEAEDDIEEYEGSPSKLIGKKDPVAPQDEKKYIVFFSCLMELFAVCPNCTEPATAEVTKVIGTQIYVTQKCPACKFVRQWKSQPNIRRIPAGNLLLSSAILYSGSMISQTLRIFKILKVECFSRQTFHKHQKNYLIPVVIKLWKEEQDRVIQIRDL</sequence>
<organism evidence="8 9">
    <name type="scientific">Porites evermanni</name>
    <dbReference type="NCBI Taxonomy" id="104178"/>
    <lineage>
        <taxon>Eukaryota</taxon>
        <taxon>Metazoa</taxon>
        <taxon>Cnidaria</taxon>
        <taxon>Anthozoa</taxon>
        <taxon>Hexacorallia</taxon>
        <taxon>Scleractinia</taxon>
        <taxon>Fungiina</taxon>
        <taxon>Poritidae</taxon>
        <taxon>Porites</taxon>
    </lineage>
</organism>
<dbReference type="SMART" id="SM00692">
    <property type="entry name" value="DM3"/>
    <property type="match status" value="1"/>
</dbReference>
<evidence type="ECO:0000259" key="7">
    <source>
        <dbReference type="PROSITE" id="PS50950"/>
    </source>
</evidence>
<evidence type="ECO:0000256" key="1">
    <source>
        <dbReference type="ARBA" id="ARBA00022723"/>
    </source>
</evidence>
<dbReference type="Pfam" id="PF05485">
    <property type="entry name" value="THAP"/>
    <property type="match status" value="1"/>
</dbReference>
<dbReference type="PANTHER" id="PTHR31751:SF42">
    <property type="entry name" value="PROTEIN CBG10204"/>
    <property type="match status" value="1"/>
</dbReference>
<keyword evidence="9" id="KW-1185">Reference proteome</keyword>
<gene>
    <name evidence="8" type="ORF">PEVE_00023852</name>
</gene>
<evidence type="ECO:0000256" key="3">
    <source>
        <dbReference type="ARBA" id="ARBA00022833"/>
    </source>
</evidence>
<feature type="domain" description="THAP-type" evidence="7">
    <location>
        <begin position="1"/>
        <end position="89"/>
    </location>
</feature>
<feature type="compositionally biased region" description="Basic and acidic residues" evidence="6">
    <location>
        <begin position="95"/>
        <end position="111"/>
    </location>
</feature>
<keyword evidence="2 5" id="KW-0863">Zinc-finger</keyword>
<name>A0ABN8SMW6_9CNID</name>
<feature type="compositionally biased region" description="Low complexity" evidence="6">
    <location>
        <begin position="134"/>
        <end position="145"/>
    </location>
</feature>
<keyword evidence="1" id="KW-0479">Metal-binding</keyword>
<evidence type="ECO:0000313" key="8">
    <source>
        <dbReference type="EMBL" id="CAH3192414.1"/>
    </source>
</evidence>
<keyword evidence="4 5" id="KW-0238">DNA-binding</keyword>
<dbReference type="Gene3D" id="6.20.210.20">
    <property type="entry name" value="THAP domain"/>
    <property type="match status" value="1"/>
</dbReference>
<dbReference type="EMBL" id="CALNXI010003170">
    <property type="protein sequence ID" value="CAH3192414.1"/>
    <property type="molecule type" value="Genomic_DNA"/>
</dbReference>
<comment type="caution">
    <text evidence="8">The sequence shown here is derived from an EMBL/GenBank/DDBJ whole genome shotgun (WGS) entry which is preliminary data.</text>
</comment>
<reference evidence="8 9" key="1">
    <citation type="submission" date="2022-05" db="EMBL/GenBank/DDBJ databases">
        <authorList>
            <consortium name="Genoscope - CEA"/>
            <person name="William W."/>
        </authorList>
    </citation>
    <scope>NUCLEOTIDE SEQUENCE [LARGE SCALE GENOMIC DNA]</scope>
</reference>